<name>A0A023B3F7_GRENI</name>
<protein>
    <submittedName>
        <fullName evidence="4">TPR repeat protein</fullName>
    </submittedName>
</protein>
<dbReference type="RefSeq" id="XP_011131665.1">
    <property type="nucleotide sequence ID" value="XM_011133363.1"/>
</dbReference>
<reference evidence="4" key="1">
    <citation type="submission" date="2013-12" db="EMBL/GenBank/DDBJ databases">
        <authorList>
            <person name="Omoto C.K."/>
            <person name="Sibley D."/>
            <person name="Venepally P."/>
            <person name="Hadjithomas M."/>
            <person name="Karamycheva S."/>
            <person name="Brunk B."/>
            <person name="Roos D."/>
            <person name="Caler E."/>
            <person name="Lorenzi H."/>
        </authorList>
    </citation>
    <scope>NUCLEOTIDE SEQUENCE</scope>
</reference>
<keyword evidence="2 3" id="KW-0802">TPR repeat</keyword>
<proteinExistence type="predicted"/>
<dbReference type="PROSITE" id="PS50005">
    <property type="entry name" value="TPR"/>
    <property type="match status" value="1"/>
</dbReference>
<evidence type="ECO:0000256" key="1">
    <source>
        <dbReference type="ARBA" id="ARBA00022737"/>
    </source>
</evidence>
<dbReference type="eggNOG" id="KOG0543">
    <property type="taxonomic scope" value="Eukaryota"/>
</dbReference>
<keyword evidence="1" id="KW-0677">Repeat</keyword>
<dbReference type="PANTHER" id="PTHR11242:SF0">
    <property type="entry name" value="TPR_REGION DOMAIN-CONTAINING PROTEIN"/>
    <property type="match status" value="1"/>
</dbReference>
<dbReference type="Proteomes" id="UP000019763">
    <property type="component" value="Unassembled WGS sequence"/>
</dbReference>
<dbReference type="PANTHER" id="PTHR11242">
    <property type="entry name" value="ARYL HYDROCARBON RECEPTOR INTERACTING PROTEIN RELATED"/>
    <property type="match status" value="1"/>
</dbReference>
<gene>
    <name evidence="4" type="ORF">GNI_115150</name>
</gene>
<accession>A0A023B3F7</accession>
<dbReference type="VEuPathDB" id="CryptoDB:GNI_115150"/>
<dbReference type="InterPro" id="IPR011990">
    <property type="entry name" value="TPR-like_helical_dom_sf"/>
</dbReference>
<evidence type="ECO:0000313" key="4">
    <source>
        <dbReference type="EMBL" id="EZG55286.1"/>
    </source>
</evidence>
<feature type="repeat" description="TPR" evidence="3">
    <location>
        <begin position="228"/>
        <end position="261"/>
    </location>
</feature>
<evidence type="ECO:0000313" key="5">
    <source>
        <dbReference type="Proteomes" id="UP000019763"/>
    </source>
</evidence>
<dbReference type="SMART" id="SM00028">
    <property type="entry name" value="TPR"/>
    <property type="match status" value="2"/>
</dbReference>
<dbReference type="GeneID" id="22914086"/>
<dbReference type="OrthoDB" id="2423701at2759"/>
<dbReference type="InterPro" id="IPR039663">
    <property type="entry name" value="AIP/AIPL1/TTC9"/>
</dbReference>
<evidence type="ECO:0000256" key="3">
    <source>
        <dbReference type="PROSITE-ProRule" id="PRU00339"/>
    </source>
</evidence>
<sequence length="290" mass="32082">MAVKTSAAAWEFVRSVTGYGYEGDDQSAGADHHVCGEHARVEAAGVEDAAGSSSAPDALDYRRFEKIVDSSDEEKAPDEATVVRQKAEEVTRTLFSSGQGEVEGEVEDDTSKYFKASSAIQGCAHDRSKERALFERPNDEKLMMANRFRFAGNDKFKAKDFEQAACCYLRGIIQLEYTFPDTPSEEARYNEIKLACHLNMAAAKFNQDDYTECFVQCGNALRVDPVCAKARFRQGQCHVAWCEYTKAQKAFLEAKEMNPDLTAACDQALGLVAAEAKRDTKGSIFEGMFT</sequence>
<dbReference type="EMBL" id="AFNH02000857">
    <property type="protein sequence ID" value="EZG55286.1"/>
    <property type="molecule type" value="Genomic_DNA"/>
</dbReference>
<dbReference type="InterPro" id="IPR019734">
    <property type="entry name" value="TPR_rpt"/>
</dbReference>
<keyword evidence="5" id="KW-1185">Reference proteome</keyword>
<dbReference type="Gene3D" id="1.25.40.10">
    <property type="entry name" value="Tetratricopeptide repeat domain"/>
    <property type="match status" value="1"/>
</dbReference>
<evidence type="ECO:0000256" key="2">
    <source>
        <dbReference type="ARBA" id="ARBA00022803"/>
    </source>
</evidence>
<dbReference type="SUPFAM" id="SSF48452">
    <property type="entry name" value="TPR-like"/>
    <property type="match status" value="1"/>
</dbReference>
<dbReference type="AlphaFoldDB" id="A0A023B3F7"/>
<comment type="caution">
    <text evidence="4">The sequence shown here is derived from an EMBL/GenBank/DDBJ whole genome shotgun (WGS) entry which is preliminary data.</text>
</comment>
<organism evidence="4 5">
    <name type="scientific">Gregarina niphandrodes</name>
    <name type="common">Septate eugregarine</name>
    <dbReference type="NCBI Taxonomy" id="110365"/>
    <lineage>
        <taxon>Eukaryota</taxon>
        <taxon>Sar</taxon>
        <taxon>Alveolata</taxon>
        <taxon>Apicomplexa</taxon>
        <taxon>Conoidasida</taxon>
        <taxon>Gregarinasina</taxon>
        <taxon>Eugregarinorida</taxon>
        <taxon>Gregarinidae</taxon>
        <taxon>Gregarina</taxon>
    </lineage>
</organism>